<dbReference type="EMBL" id="AWNI01000033">
    <property type="protein sequence ID" value="ETS60632.1"/>
    <property type="molecule type" value="Genomic_DNA"/>
</dbReference>
<comment type="caution">
    <text evidence="2">The sequence shown here is derived from an EMBL/GenBank/DDBJ whole genome shotgun (WGS) entry which is preliminary data.</text>
</comment>
<evidence type="ECO:0000256" key="1">
    <source>
        <dbReference type="SAM" id="SignalP"/>
    </source>
</evidence>
<dbReference type="AlphaFoldDB" id="W3VIJ4"/>
<dbReference type="HOGENOM" id="CLU_1496859_0_0_1"/>
<reference evidence="2 3" key="1">
    <citation type="journal article" date="2014" name="Genome Announc.">
        <title>Genome sequence of the basidiomycetous fungus Pseudozyma aphidis DSM70725, an efficient producer of biosurfactant mannosylerythritol lipids.</title>
        <authorList>
            <person name="Lorenz S."/>
            <person name="Guenther M."/>
            <person name="Grumaz C."/>
            <person name="Rupp S."/>
            <person name="Zibek S."/>
            <person name="Sohn K."/>
        </authorList>
    </citation>
    <scope>NUCLEOTIDE SEQUENCE [LARGE SCALE GENOMIC DNA]</scope>
    <source>
        <strain evidence="3">ATCC 32657 / CBS 517.83 / DSM 70725 / JCM 10318 / NBRC 10182 / NRRL Y-7954 / St-0401</strain>
    </source>
</reference>
<gene>
    <name evidence="2" type="ORF">PaG_05493</name>
</gene>
<feature type="signal peptide" evidence="1">
    <location>
        <begin position="1"/>
        <end position="18"/>
    </location>
</feature>
<protein>
    <submittedName>
        <fullName evidence="2">Uncharacterized protein</fullName>
    </submittedName>
</protein>
<evidence type="ECO:0000313" key="2">
    <source>
        <dbReference type="EMBL" id="ETS60632.1"/>
    </source>
</evidence>
<dbReference type="Proteomes" id="UP000019462">
    <property type="component" value="Unassembled WGS sequence"/>
</dbReference>
<evidence type="ECO:0000313" key="3">
    <source>
        <dbReference type="Proteomes" id="UP000019462"/>
    </source>
</evidence>
<feature type="chain" id="PRO_5004834213" evidence="1">
    <location>
        <begin position="19"/>
        <end position="180"/>
    </location>
</feature>
<organism evidence="2 3">
    <name type="scientific">Moesziomyces aphidis</name>
    <name type="common">Pseudozyma aphidis</name>
    <dbReference type="NCBI Taxonomy" id="84754"/>
    <lineage>
        <taxon>Eukaryota</taxon>
        <taxon>Fungi</taxon>
        <taxon>Dikarya</taxon>
        <taxon>Basidiomycota</taxon>
        <taxon>Ustilaginomycotina</taxon>
        <taxon>Ustilaginomycetes</taxon>
        <taxon>Ustilaginales</taxon>
        <taxon>Ustilaginaceae</taxon>
        <taxon>Moesziomyces</taxon>
    </lineage>
</organism>
<keyword evidence="3" id="KW-1185">Reference proteome</keyword>
<sequence>MRLFLSFALLVITAGLLAQASSLADLAARHGYLWDGVTFPTPIPPYIANNGTTALDVAKCLEGTGQYHIDVEEEMYIVMYLEESHEANIVNCLFLTAAGMRVAHQHRDDLATLPTAPHEPSSQGVTFGLNIDPNAVIPPTCAPSDFQSGALATNQTKMVTSGPSSFGYNALAFKDDTQCT</sequence>
<keyword evidence="1" id="KW-0732">Signal</keyword>
<accession>W3VIJ4</accession>
<name>W3VIJ4_MOEAP</name>
<proteinExistence type="predicted"/>
<dbReference type="OrthoDB" id="10362239at2759"/>